<name>A0A9X9L893_BLUGR</name>
<feature type="compositionally biased region" description="Polar residues" evidence="1">
    <location>
        <begin position="42"/>
        <end position="63"/>
    </location>
</feature>
<dbReference type="Proteomes" id="UP000324639">
    <property type="component" value="Chromosome Bgt_-01"/>
</dbReference>
<gene>
    <name evidence="2" type="ORF">BGT96224V316_LOCUS296</name>
</gene>
<accession>A0A9X9L893</accession>
<keyword evidence="3" id="KW-1185">Reference proteome</keyword>
<proteinExistence type="predicted"/>
<evidence type="ECO:0000256" key="1">
    <source>
        <dbReference type="SAM" id="MobiDB-lite"/>
    </source>
</evidence>
<protein>
    <submittedName>
        <fullName evidence="2">Bgt-51280</fullName>
    </submittedName>
</protein>
<feature type="compositionally biased region" description="Polar residues" evidence="1">
    <location>
        <begin position="20"/>
        <end position="33"/>
    </location>
</feature>
<sequence>MDRIEAMLYDMKASLKAIQPRSQQIKLSMSDTSDPTKERPRQNQTHPCRLTTQLSSPNQSLNF</sequence>
<evidence type="ECO:0000313" key="3">
    <source>
        <dbReference type="Proteomes" id="UP000324639"/>
    </source>
</evidence>
<feature type="region of interest" description="Disordered" evidence="1">
    <location>
        <begin position="19"/>
        <end position="63"/>
    </location>
</feature>
<organism evidence="2 3">
    <name type="scientific">Blumeria graminis f. sp. tritici</name>
    <dbReference type="NCBI Taxonomy" id="62690"/>
    <lineage>
        <taxon>Eukaryota</taxon>
        <taxon>Fungi</taxon>
        <taxon>Dikarya</taxon>
        <taxon>Ascomycota</taxon>
        <taxon>Pezizomycotina</taxon>
        <taxon>Leotiomycetes</taxon>
        <taxon>Erysiphales</taxon>
        <taxon>Erysiphaceae</taxon>
        <taxon>Blumeria</taxon>
    </lineage>
</organism>
<dbReference type="AlphaFoldDB" id="A0A9X9L893"/>
<dbReference type="EMBL" id="LR026984">
    <property type="protein sequence ID" value="VCU39047.1"/>
    <property type="molecule type" value="Genomic_DNA"/>
</dbReference>
<reference evidence="2 3" key="1">
    <citation type="submission" date="2018-08" db="EMBL/GenBank/DDBJ databases">
        <authorList>
            <person name="Muller C M."/>
        </authorList>
    </citation>
    <scope>NUCLEOTIDE SEQUENCE [LARGE SCALE GENOMIC DNA]</scope>
</reference>
<evidence type="ECO:0000313" key="2">
    <source>
        <dbReference type="EMBL" id="VCU39047.1"/>
    </source>
</evidence>